<dbReference type="InterPro" id="IPR036640">
    <property type="entry name" value="ABC1_TM_sf"/>
</dbReference>
<dbReference type="PANTHER" id="PTHR24221:SF261">
    <property type="entry name" value="GLUTATHIONE_L-CYSTEINE TRANSPORT SYSTEM ATP-BINDING_PERMEASE PROTEIN CYDD"/>
    <property type="match status" value="1"/>
</dbReference>
<dbReference type="EMBL" id="LM997413">
    <property type="protein sequence ID" value="CEA03821.1"/>
    <property type="molecule type" value="Genomic_DNA"/>
</dbReference>
<dbReference type="Gene3D" id="3.40.50.300">
    <property type="entry name" value="P-loop containing nucleotide triphosphate hydrolases"/>
    <property type="match status" value="1"/>
</dbReference>
<dbReference type="SUPFAM" id="SSF52540">
    <property type="entry name" value="P-loop containing nucleoside triphosphate hydrolases"/>
    <property type="match status" value="1"/>
</dbReference>
<dbReference type="InterPro" id="IPR017871">
    <property type="entry name" value="ABC_transporter-like_CS"/>
</dbReference>
<dbReference type="GO" id="GO:0034040">
    <property type="term" value="F:ATPase-coupled lipid transmembrane transporter activity"/>
    <property type="evidence" value="ECO:0007669"/>
    <property type="project" value="TreeGrafter"/>
</dbReference>
<feature type="domain" description="ABC transporter" evidence="8">
    <location>
        <begin position="354"/>
        <end position="566"/>
    </location>
</feature>
<dbReference type="AlphaFoldDB" id="A0A078MGN5"/>
<dbReference type="PROSITE" id="PS50893">
    <property type="entry name" value="ABC_TRANSPORTER_2"/>
    <property type="match status" value="1"/>
</dbReference>
<dbReference type="InterPro" id="IPR003439">
    <property type="entry name" value="ABC_transporter-like_ATP-bd"/>
</dbReference>
<keyword evidence="6 7" id="KW-0472">Membrane</keyword>
<dbReference type="EMBL" id="LK391969">
    <property type="protein sequence ID" value="CEF26317.1"/>
    <property type="molecule type" value="Genomic_DNA"/>
</dbReference>
<organism evidence="10">
    <name type="scientific">Pseudomonas saudimassiliensis</name>
    <dbReference type="NCBI Taxonomy" id="1461581"/>
    <lineage>
        <taxon>Bacteria</taxon>
        <taxon>Pseudomonadati</taxon>
        <taxon>Pseudomonadota</taxon>
        <taxon>Gammaproteobacteria</taxon>
        <taxon>Pseudomonadales</taxon>
        <taxon>Pseudomonadaceae</taxon>
        <taxon>Pseudomonas</taxon>
    </lineage>
</organism>
<evidence type="ECO:0000256" key="4">
    <source>
        <dbReference type="ARBA" id="ARBA00022840"/>
    </source>
</evidence>
<dbReference type="PROSITE" id="PS50929">
    <property type="entry name" value="ABC_TM1F"/>
    <property type="match status" value="1"/>
</dbReference>
<dbReference type="Pfam" id="PF00005">
    <property type="entry name" value="ABC_tran"/>
    <property type="match status" value="1"/>
</dbReference>
<evidence type="ECO:0000259" key="9">
    <source>
        <dbReference type="PROSITE" id="PS50929"/>
    </source>
</evidence>
<dbReference type="InterPro" id="IPR039421">
    <property type="entry name" value="Type_1_exporter"/>
</dbReference>
<evidence type="ECO:0000313" key="10">
    <source>
        <dbReference type="EMBL" id="CEA03821.1"/>
    </source>
</evidence>
<dbReference type="InterPro" id="IPR003593">
    <property type="entry name" value="AAA+_ATPase"/>
</dbReference>
<dbReference type="CDD" id="cd18584">
    <property type="entry name" value="ABC_6TM_AarD_CydD"/>
    <property type="match status" value="1"/>
</dbReference>
<keyword evidence="3" id="KW-0547">Nucleotide-binding</keyword>
<dbReference type="Gene3D" id="1.20.1560.10">
    <property type="entry name" value="ABC transporter type 1, transmembrane domain"/>
    <property type="match status" value="1"/>
</dbReference>
<accession>A0A078MGN5</accession>
<name>A0A078MGN5_9PSED</name>
<evidence type="ECO:0000256" key="7">
    <source>
        <dbReference type="SAM" id="Phobius"/>
    </source>
</evidence>
<feature type="transmembrane region" description="Helical" evidence="7">
    <location>
        <begin position="174"/>
        <end position="193"/>
    </location>
</feature>
<dbReference type="PANTHER" id="PTHR24221">
    <property type="entry name" value="ATP-BINDING CASSETTE SUB-FAMILY B"/>
    <property type="match status" value="1"/>
</dbReference>
<dbReference type="Pfam" id="PF00664">
    <property type="entry name" value="ABC_membrane"/>
    <property type="match status" value="1"/>
</dbReference>
<feature type="transmembrane region" description="Helical" evidence="7">
    <location>
        <begin position="151"/>
        <end position="168"/>
    </location>
</feature>
<dbReference type="InterPro" id="IPR027417">
    <property type="entry name" value="P-loop_NTPase"/>
</dbReference>
<evidence type="ECO:0000256" key="6">
    <source>
        <dbReference type="ARBA" id="ARBA00023136"/>
    </source>
</evidence>
<dbReference type="InterPro" id="IPR011527">
    <property type="entry name" value="ABC1_TM_dom"/>
</dbReference>
<evidence type="ECO:0000256" key="1">
    <source>
        <dbReference type="ARBA" id="ARBA00004651"/>
    </source>
</evidence>
<feature type="transmembrane region" description="Helical" evidence="7">
    <location>
        <begin position="67"/>
        <end position="84"/>
    </location>
</feature>
<dbReference type="SUPFAM" id="SSF90123">
    <property type="entry name" value="ABC transporter transmembrane region"/>
    <property type="match status" value="1"/>
</dbReference>
<keyword evidence="4 10" id="KW-0067">ATP-binding</keyword>
<feature type="transmembrane region" description="Helical" evidence="7">
    <location>
        <begin position="251"/>
        <end position="278"/>
    </location>
</feature>
<dbReference type="GO" id="GO:0016887">
    <property type="term" value="F:ATP hydrolysis activity"/>
    <property type="evidence" value="ECO:0007669"/>
    <property type="project" value="InterPro"/>
</dbReference>
<dbReference type="GO" id="GO:0005524">
    <property type="term" value="F:ATP binding"/>
    <property type="evidence" value="ECO:0007669"/>
    <property type="project" value="UniProtKB-KW"/>
</dbReference>
<evidence type="ECO:0000256" key="2">
    <source>
        <dbReference type="ARBA" id="ARBA00022692"/>
    </source>
</evidence>
<protein>
    <submittedName>
        <fullName evidence="10">ABC transporter ATP-binding protein</fullName>
    </submittedName>
</protein>
<dbReference type="NCBIfam" id="TIGR02857">
    <property type="entry name" value="CydD"/>
    <property type="match status" value="1"/>
</dbReference>
<sequence length="566" mass="62022">MTARKDADAGLPWLLVPQKRLLNGALVLEVLAAGLLILRSWFLAGLFGYWLVAWQEGSPTSFAPADWGIWLVGLPLCLLIRPALQYCRERLAQRASMRVRQTLREQLLQRLAMLGPARRMLGADAELGSRVLEQVDALDGYVSRYHVQRRLVIIVPLMLLLATAWHSLFAAALLLATAPLVPLFMVLLGHAAASANQRQFMALEQMSGRFLDLLRGMATLQHLQTLDSAQLAVEQAAEDYRSRTMRVLRMAFLSGAVLELFASIAIAMVALYLGLGLLGMLPWAQGEVPVSYQSALFILLHAPEFYGPLRQLGSDYHARAEAEGALAELKPLLQLELWQHPGTEPLQLPGAPAITCCQVQVDLPGAPARLGPLDLALRAGERVWLRGPSGSGKSTLLYVLLGFLPHTGEVLINGLPLASVRRGDWHRHVGFLAQQPELVPGTLAENLRLAAPDASDQQLVAVLREVGLWPLLQQLPLQLATPLGERGLGLSGGQLSRLALARLLLRDTRVWLLDEPLAHLDPDTAERIGELLERLSRGRTVVLVSHDAVGLDWLDRQVTLRGGGHD</sequence>
<feature type="domain" description="ABC transmembrane type-1" evidence="9">
    <location>
        <begin position="24"/>
        <end position="321"/>
    </location>
</feature>
<gene>
    <name evidence="10" type="ORF">BN1049_01246</name>
</gene>
<reference evidence="10" key="1">
    <citation type="submission" date="2014-07" db="EMBL/GenBank/DDBJ databases">
        <authorList>
            <person name="Urmite Genomes Urmite Genomes"/>
        </authorList>
    </citation>
    <scope>NUCLEOTIDE SEQUENCE</scope>
    <source>
        <strain evidence="10">12M76_air</strain>
    </source>
</reference>
<dbReference type="GO" id="GO:0005886">
    <property type="term" value="C:plasma membrane"/>
    <property type="evidence" value="ECO:0007669"/>
    <property type="project" value="UniProtKB-SubCell"/>
</dbReference>
<feature type="transmembrane region" description="Helical" evidence="7">
    <location>
        <begin position="21"/>
        <end position="47"/>
    </location>
</feature>
<evidence type="ECO:0000259" key="8">
    <source>
        <dbReference type="PROSITE" id="PS50893"/>
    </source>
</evidence>
<dbReference type="PATRIC" id="fig|1461581.3.peg.1222"/>
<dbReference type="GO" id="GO:0042883">
    <property type="term" value="P:cysteine transport"/>
    <property type="evidence" value="ECO:0007669"/>
    <property type="project" value="InterPro"/>
</dbReference>
<dbReference type="InterPro" id="IPR014216">
    <property type="entry name" value="ABC_transptr_CydD"/>
</dbReference>
<comment type="subcellular location">
    <subcellularLocation>
        <location evidence="1">Cell membrane</location>
        <topology evidence="1">Multi-pass membrane protein</topology>
    </subcellularLocation>
</comment>
<dbReference type="GO" id="GO:0140359">
    <property type="term" value="F:ABC-type transporter activity"/>
    <property type="evidence" value="ECO:0007669"/>
    <property type="project" value="InterPro"/>
</dbReference>
<proteinExistence type="predicted"/>
<dbReference type="OrthoDB" id="9806127at2"/>
<evidence type="ECO:0000256" key="5">
    <source>
        <dbReference type="ARBA" id="ARBA00022989"/>
    </source>
</evidence>
<dbReference type="PROSITE" id="PS00211">
    <property type="entry name" value="ABC_TRANSPORTER_1"/>
    <property type="match status" value="1"/>
</dbReference>
<evidence type="ECO:0000256" key="3">
    <source>
        <dbReference type="ARBA" id="ARBA00022741"/>
    </source>
</evidence>
<keyword evidence="5 7" id="KW-1133">Transmembrane helix</keyword>
<dbReference type="SMART" id="SM00382">
    <property type="entry name" value="AAA"/>
    <property type="match status" value="1"/>
</dbReference>
<keyword evidence="2 7" id="KW-0812">Transmembrane</keyword>
<dbReference type="RefSeq" id="WP_044498870.1">
    <property type="nucleotide sequence ID" value="NZ_LK391969.1"/>
</dbReference>